<reference evidence="1" key="1">
    <citation type="submission" date="2023-08" db="EMBL/GenBank/DDBJ databases">
        <title>Reference Genome Resource for the Citrus Pathogen Phytophthora citrophthora.</title>
        <authorList>
            <person name="Moller H."/>
            <person name="Coetzee B."/>
            <person name="Rose L.J."/>
            <person name="Van Niekerk J.M."/>
        </authorList>
    </citation>
    <scope>NUCLEOTIDE SEQUENCE</scope>
    <source>
        <strain evidence="1">STE-U-9442</strain>
    </source>
</reference>
<name>A0AAD9LMU4_9STRA</name>
<protein>
    <submittedName>
        <fullName evidence="1">Uncharacterized protein</fullName>
    </submittedName>
</protein>
<keyword evidence="2" id="KW-1185">Reference proteome</keyword>
<accession>A0AAD9LMU4</accession>
<gene>
    <name evidence="1" type="ORF">P3T76_007018</name>
</gene>
<evidence type="ECO:0000313" key="1">
    <source>
        <dbReference type="EMBL" id="KAK1941152.1"/>
    </source>
</evidence>
<dbReference type="AlphaFoldDB" id="A0AAD9LMU4"/>
<organism evidence="1 2">
    <name type="scientific">Phytophthora citrophthora</name>
    <dbReference type="NCBI Taxonomy" id="4793"/>
    <lineage>
        <taxon>Eukaryota</taxon>
        <taxon>Sar</taxon>
        <taxon>Stramenopiles</taxon>
        <taxon>Oomycota</taxon>
        <taxon>Peronosporomycetes</taxon>
        <taxon>Peronosporales</taxon>
        <taxon>Peronosporaceae</taxon>
        <taxon>Phytophthora</taxon>
    </lineage>
</organism>
<sequence length="101" mass="11065">MGNTSIIEAQIGTPAVTSDDAVTRKALVLDANKNITNINTINAATVNGIAFGVQNFVLVNRFSTWTNSAVAKSVKLWSRSRWRIVNPSYTTTKKSFQCRTT</sequence>
<comment type="caution">
    <text evidence="1">The sequence shown here is derived from an EMBL/GenBank/DDBJ whole genome shotgun (WGS) entry which is preliminary data.</text>
</comment>
<dbReference type="Proteomes" id="UP001259832">
    <property type="component" value="Unassembled WGS sequence"/>
</dbReference>
<evidence type="ECO:0000313" key="2">
    <source>
        <dbReference type="Proteomes" id="UP001259832"/>
    </source>
</evidence>
<proteinExistence type="predicted"/>
<dbReference type="EMBL" id="JASMQC010000012">
    <property type="protein sequence ID" value="KAK1941152.1"/>
    <property type="molecule type" value="Genomic_DNA"/>
</dbReference>